<comment type="caution">
    <text evidence="3">The sequence shown here is derived from an EMBL/GenBank/DDBJ whole genome shotgun (WGS) entry which is preliminary data.</text>
</comment>
<feature type="chain" id="PRO_5032510841" description="Bulb-type lectin domain-containing protein" evidence="1">
    <location>
        <begin position="40"/>
        <end position="273"/>
    </location>
</feature>
<gene>
    <name evidence="3" type="ORF">HPP92_019364</name>
</gene>
<organism evidence="3 4">
    <name type="scientific">Vanilla planifolia</name>
    <name type="common">Vanilla</name>
    <dbReference type="NCBI Taxonomy" id="51239"/>
    <lineage>
        <taxon>Eukaryota</taxon>
        <taxon>Viridiplantae</taxon>
        <taxon>Streptophyta</taxon>
        <taxon>Embryophyta</taxon>
        <taxon>Tracheophyta</taxon>
        <taxon>Spermatophyta</taxon>
        <taxon>Magnoliopsida</taxon>
        <taxon>Liliopsida</taxon>
        <taxon>Asparagales</taxon>
        <taxon>Orchidaceae</taxon>
        <taxon>Vanilloideae</taxon>
        <taxon>Vanilleae</taxon>
        <taxon>Vanilla</taxon>
    </lineage>
</organism>
<name>A0A835Q2Q8_VANPL</name>
<evidence type="ECO:0000313" key="3">
    <source>
        <dbReference type="EMBL" id="KAG0465200.1"/>
    </source>
</evidence>
<dbReference type="Proteomes" id="UP000639772">
    <property type="component" value="Chromosome 10"/>
</dbReference>
<dbReference type="SMART" id="SM00108">
    <property type="entry name" value="B_lectin"/>
    <property type="match status" value="2"/>
</dbReference>
<protein>
    <recommendedName>
        <fullName evidence="2">Bulb-type lectin domain-containing protein</fullName>
    </recommendedName>
</protein>
<dbReference type="GO" id="GO:0051707">
    <property type="term" value="P:response to other organism"/>
    <property type="evidence" value="ECO:0007669"/>
    <property type="project" value="UniProtKB-ARBA"/>
</dbReference>
<evidence type="ECO:0000259" key="2">
    <source>
        <dbReference type="PROSITE" id="PS50927"/>
    </source>
</evidence>
<dbReference type="Gene3D" id="2.90.10.10">
    <property type="entry name" value="Bulb-type lectin domain"/>
    <property type="match status" value="2"/>
</dbReference>
<dbReference type="AlphaFoldDB" id="A0A835Q2Q8"/>
<sequence length="273" mass="29686">MEAKQVTHLASNVHMAATSSLLLSSLLFLLLLQPSPSTANEGNVLLTGDTLPTNGELSNSKAVFVIQNDCNLVLYNNGKGFASKTYEAGVNCTLSLNDRGQLLIKSSNGTLVWFTPRGPIGKYAAVLRPDGQVGIFGPQLWSTPEVWAMKRVVDPMKFSTAPSDRNLLFSSQLLNEGEKLQTSDYNFMVGKDCEVALAKATGNSLLWGSRTKLKGDHCYVRLNYRGQLAVLNDFNNKQWVSGPPKQEGVHVLVLQINGAAAIYGPERWTTAAL</sequence>
<evidence type="ECO:0000313" key="4">
    <source>
        <dbReference type="Proteomes" id="UP000639772"/>
    </source>
</evidence>
<reference evidence="3 4" key="1">
    <citation type="journal article" date="2020" name="Nat. Food">
        <title>A phased Vanilla planifolia genome enables genetic improvement of flavour and production.</title>
        <authorList>
            <person name="Hasing T."/>
            <person name="Tang H."/>
            <person name="Brym M."/>
            <person name="Khazi F."/>
            <person name="Huang T."/>
            <person name="Chambers A.H."/>
        </authorList>
    </citation>
    <scope>NUCLEOTIDE SEQUENCE [LARGE SCALE GENOMIC DNA]</scope>
    <source>
        <tissue evidence="3">Leaf</tissue>
    </source>
</reference>
<feature type="domain" description="Bulb-type lectin" evidence="2">
    <location>
        <begin position="36"/>
        <end position="148"/>
    </location>
</feature>
<dbReference type="PROSITE" id="PS50927">
    <property type="entry name" value="BULB_LECTIN"/>
    <property type="match status" value="2"/>
</dbReference>
<accession>A0A835Q2Q8</accession>
<feature type="domain" description="Bulb-type lectin" evidence="2">
    <location>
        <begin position="165"/>
        <end position="273"/>
    </location>
</feature>
<dbReference type="OrthoDB" id="599119at2759"/>
<feature type="signal peptide" evidence="1">
    <location>
        <begin position="1"/>
        <end position="39"/>
    </location>
</feature>
<keyword evidence="1" id="KW-0732">Signal</keyword>
<dbReference type="EMBL" id="JADCNM010000010">
    <property type="protein sequence ID" value="KAG0465200.1"/>
    <property type="molecule type" value="Genomic_DNA"/>
</dbReference>
<evidence type="ECO:0000256" key="1">
    <source>
        <dbReference type="SAM" id="SignalP"/>
    </source>
</evidence>
<dbReference type="InterPro" id="IPR036426">
    <property type="entry name" value="Bulb-type_lectin_dom_sf"/>
</dbReference>
<dbReference type="InterPro" id="IPR001480">
    <property type="entry name" value="Bulb-type_lectin_dom"/>
</dbReference>
<dbReference type="SUPFAM" id="SSF51110">
    <property type="entry name" value="alpha-D-mannose-specific plant lectins"/>
    <property type="match status" value="2"/>
</dbReference>
<proteinExistence type="predicted"/>